<proteinExistence type="predicted"/>
<protein>
    <recommendedName>
        <fullName evidence="4">DUF349 domain-containing protein</fullName>
    </recommendedName>
</protein>
<dbReference type="EMBL" id="BPTT01000001">
    <property type="protein sequence ID" value="GJG33993.1"/>
    <property type="molecule type" value="Genomic_DNA"/>
</dbReference>
<reference evidence="2" key="1">
    <citation type="submission" date="2021-08" db="EMBL/GenBank/DDBJ databases">
        <title>Prevotella lacticifex sp. nov., isolated from rumen of cow.</title>
        <authorList>
            <person name="Shinkai T."/>
            <person name="Ikeyama N."/>
            <person name="Kumagai M."/>
            <person name="Ohmori H."/>
            <person name="Sakamoto M."/>
            <person name="Ohkuma M."/>
            <person name="Mitsumori M."/>
        </authorList>
    </citation>
    <scope>NUCLEOTIDE SEQUENCE</scope>
    <source>
        <strain evidence="2">JCM 8259</strain>
    </source>
</reference>
<gene>
    <name evidence="2" type="ORF">PRMUPPPA20_21020</name>
</gene>
<evidence type="ECO:0008006" key="4">
    <source>
        <dbReference type="Google" id="ProtNLM"/>
    </source>
</evidence>
<dbReference type="InterPro" id="IPR007139">
    <property type="entry name" value="DUF349"/>
</dbReference>
<keyword evidence="1" id="KW-0175">Coiled coil</keyword>
<evidence type="ECO:0000256" key="1">
    <source>
        <dbReference type="SAM" id="Coils"/>
    </source>
</evidence>
<name>A0AA37MFX0_XYLRU</name>
<comment type="caution">
    <text evidence="2">The sequence shown here is derived from an EMBL/GenBank/DDBJ whole genome shotgun (WGS) entry which is preliminary data.</text>
</comment>
<dbReference type="Pfam" id="PF03993">
    <property type="entry name" value="DUF349"/>
    <property type="match status" value="4"/>
</dbReference>
<organism evidence="2 3">
    <name type="scientific">Xylanibacter ruminicola</name>
    <name type="common">Prevotella ruminicola</name>
    <dbReference type="NCBI Taxonomy" id="839"/>
    <lineage>
        <taxon>Bacteria</taxon>
        <taxon>Pseudomonadati</taxon>
        <taxon>Bacteroidota</taxon>
        <taxon>Bacteroidia</taxon>
        <taxon>Bacteroidales</taxon>
        <taxon>Prevotellaceae</taxon>
        <taxon>Xylanibacter</taxon>
    </lineage>
</organism>
<dbReference type="Proteomes" id="UP000887097">
    <property type="component" value="Unassembled WGS sequence"/>
</dbReference>
<sequence>MLRLNSEAREYDFKKNLELKTALCEAAEKLADEEDVISAFHQLQKLHQEYREIGPVAKEQREEIWNRFKAASSVINKRHQQHFEGVRAKEEDNLARKTVLCEKVEAIAAEENKGSGDWEKHTKQIIDIQTEWKTIGFAPQKMNVKIFERFRAACDDFFGRKAAYFKGLKETFKENAEKKRALIEKAKELQSSTEWKSTSDKFIALQKEWKTIGMVPKKLGDQLWEEFLAACNTFFEARNAAGAGARGEERENLEKKLGIIEQLKALATETGEEVAEKVQKLVDEYNAVGHVPYKEKDKLYKEYHAVLDKLYKDLNISVAKRKLNNFKQNLKNVAERGENALDNERTRLFRQYENLKSEIQTYENNLGFLNASSKKGNSLIDEMNRKVQKLKDDMNLIREKIKAIDAENKQ</sequence>
<evidence type="ECO:0000313" key="2">
    <source>
        <dbReference type="EMBL" id="GJG33993.1"/>
    </source>
</evidence>
<accession>A0AA37MFX0</accession>
<dbReference type="AlphaFoldDB" id="A0AA37MFX0"/>
<feature type="coiled-coil region" evidence="1">
    <location>
        <begin position="316"/>
        <end position="407"/>
    </location>
</feature>
<evidence type="ECO:0000313" key="3">
    <source>
        <dbReference type="Proteomes" id="UP000887097"/>
    </source>
</evidence>